<dbReference type="InterPro" id="IPR011006">
    <property type="entry name" value="CheY-like_superfamily"/>
</dbReference>
<accession>A0A7G9RWD0</accession>
<protein>
    <submittedName>
        <fullName evidence="4">Response regulator transcription factor</fullName>
    </submittedName>
</protein>
<evidence type="ECO:0000313" key="5">
    <source>
        <dbReference type="Proteomes" id="UP000515928"/>
    </source>
</evidence>
<dbReference type="Proteomes" id="UP000515928">
    <property type="component" value="Chromosome"/>
</dbReference>
<proteinExistence type="predicted"/>
<dbReference type="GO" id="GO:0000156">
    <property type="term" value="F:phosphorelay response regulator activity"/>
    <property type="evidence" value="ECO:0007669"/>
    <property type="project" value="InterPro"/>
</dbReference>
<dbReference type="SUPFAM" id="SSF52172">
    <property type="entry name" value="CheY-like"/>
    <property type="match status" value="1"/>
</dbReference>
<dbReference type="InterPro" id="IPR007492">
    <property type="entry name" value="LytTR_DNA-bd_dom"/>
</dbReference>
<dbReference type="SMART" id="SM00448">
    <property type="entry name" value="REC"/>
    <property type="match status" value="1"/>
</dbReference>
<dbReference type="RefSeq" id="WP_187533039.1">
    <property type="nucleotide sequence ID" value="NZ_CBCSHU010000002.1"/>
</dbReference>
<sequence length="241" mass="28142">MINIHLCDDDVEVIENYRYLIKKYAMSRSLDVHLQSFSRGEDLIFDLEGNVSTPDIIILDIFMDAMNGIETAKKIRSMGCNAQIIFLTTSSDFVFEAFDVSSFNYLVKGDTSDERFREVLGKAITTVEKKIPDFFNCSFGSESRKIPFRDITHFEIYRRVMRVHFNQNETFDFYETMDHLSETLVEKGFVRVHRSYLVNLKHIALFKNQAIRLSNGEELPMGKAYQEDVKEAFNQYVAENW</sequence>
<dbReference type="PROSITE" id="PS50110">
    <property type="entry name" value="RESPONSE_REGULATORY"/>
    <property type="match status" value="1"/>
</dbReference>
<name>A0A7G9RWD0_9FIRM</name>
<dbReference type="PANTHER" id="PTHR37299">
    <property type="entry name" value="TRANSCRIPTIONAL REGULATOR-RELATED"/>
    <property type="match status" value="1"/>
</dbReference>
<dbReference type="KEGG" id="eio:H9L01_05800"/>
<feature type="modified residue" description="4-aspartylphosphate" evidence="1">
    <location>
        <position position="60"/>
    </location>
</feature>
<keyword evidence="1" id="KW-0597">Phosphoprotein</keyword>
<organism evidence="4 5">
    <name type="scientific">Erysipelothrix inopinata</name>
    <dbReference type="NCBI Taxonomy" id="225084"/>
    <lineage>
        <taxon>Bacteria</taxon>
        <taxon>Bacillati</taxon>
        <taxon>Bacillota</taxon>
        <taxon>Erysipelotrichia</taxon>
        <taxon>Erysipelotrichales</taxon>
        <taxon>Erysipelotrichaceae</taxon>
        <taxon>Erysipelothrix</taxon>
    </lineage>
</organism>
<dbReference type="PANTHER" id="PTHR37299:SF1">
    <property type="entry name" value="STAGE 0 SPORULATION PROTEIN A HOMOLOG"/>
    <property type="match status" value="1"/>
</dbReference>
<dbReference type="Gene3D" id="2.40.50.1020">
    <property type="entry name" value="LytTr DNA-binding domain"/>
    <property type="match status" value="1"/>
</dbReference>
<dbReference type="SMART" id="SM00850">
    <property type="entry name" value="LytTR"/>
    <property type="match status" value="1"/>
</dbReference>
<dbReference type="InterPro" id="IPR001789">
    <property type="entry name" value="Sig_transdc_resp-reg_receiver"/>
</dbReference>
<keyword evidence="5" id="KW-1185">Reference proteome</keyword>
<evidence type="ECO:0000259" key="2">
    <source>
        <dbReference type="PROSITE" id="PS50110"/>
    </source>
</evidence>
<dbReference type="Pfam" id="PF04397">
    <property type="entry name" value="LytTR"/>
    <property type="match status" value="1"/>
</dbReference>
<dbReference type="Pfam" id="PF00072">
    <property type="entry name" value="Response_reg"/>
    <property type="match status" value="1"/>
</dbReference>
<feature type="domain" description="Response regulatory" evidence="2">
    <location>
        <begin position="3"/>
        <end position="123"/>
    </location>
</feature>
<dbReference type="AlphaFoldDB" id="A0A7G9RWD0"/>
<feature type="domain" description="HTH LytTR-type" evidence="3">
    <location>
        <begin position="135"/>
        <end position="235"/>
    </location>
</feature>
<dbReference type="Gene3D" id="3.40.50.2300">
    <property type="match status" value="1"/>
</dbReference>
<dbReference type="PROSITE" id="PS50930">
    <property type="entry name" value="HTH_LYTTR"/>
    <property type="match status" value="1"/>
</dbReference>
<evidence type="ECO:0000313" key="4">
    <source>
        <dbReference type="EMBL" id="QNN59905.1"/>
    </source>
</evidence>
<reference evidence="4 5" key="1">
    <citation type="submission" date="2020-08" db="EMBL/GenBank/DDBJ databases">
        <title>Genome sequence of Erysipelothrix inopinata DSM 15511T.</title>
        <authorList>
            <person name="Hyun D.-W."/>
            <person name="Bae J.-W."/>
        </authorList>
    </citation>
    <scope>NUCLEOTIDE SEQUENCE [LARGE SCALE GENOMIC DNA]</scope>
    <source>
        <strain evidence="4 5">DSM 15511</strain>
    </source>
</reference>
<evidence type="ECO:0000259" key="3">
    <source>
        <dbReference type="PROSITE" id="PS50930"/>
    </source>
</evidence>
<dbReference type="GO" id="GO:0003677">
    <property type="term" value="F:DNA binding"/>
    <property type="evidence" value="ECO:0007669"/>
    <property type="project" value="InterPro"/>
</dbReference>
<evidence type="ECO:0000256" key="1">
    <source>
        <dbReference type="PROSITE-ProRule" id="PRU00169"/>
    </source>
</evidence>
<dbReference type="EMBL" id="CP060715">
    <property type="protein sequence ID" value="QNN59905.1"/>
    <property type="molecule type" value="Genomic_DNA"/>
</dbReference>
<dbReference type="InterPro" id="IPR046947">
    <property type="entry name" value="LytR-like"/>
</dbReference>
<gene>
    <name evidence="4" type="ORF">H9L01_05800</name>
</gene>